<reference evidence="1" key="1">
    <citation type="submission" date="2018-06" db="EMBL/GenBank/DDBJ databases">
        <authorList>
            <person name="Zhirakovskaya E."/>
        </authorList>
    </citation>
    <scope>NUCLEOTIDE SEQUENCE</scope>
</reference>
<dbReference type="EMBL" id="UOFL01000167">
    <property type="protein sequence ID" value="VAW78894.1"/>
    <property type="molecule type" value="Genomic_DNA"/>
</dbReference>
<name>A0A3B0ZBY1_9ZZZZ</name>
<gene>
    <name evidence="1" type="ORF">MNBD_GAMMA12-568</name>
</gene>
<sequence>MLKVVLKQVERALTQEREEGASSSTMQKWISTVTHHRDLTLQIVNQTVYRMIDKESVPSSEKIKIVSVFEERTNIIVKGSHDVHYGHKINLSTEKNGLITYLKIKYGNPADSDRFKPLHTNK</sequence>
<proteinExistence type="predicted"/>
<accession>A0A3B0ZBY1</accession>
<dbReference type="AlphaFoldDB" id="A0A3B0ZBY1"/>
<protein>
    <submittedName>
        <fullName evidence="1">Uncharacterized protein</fullName>
    </submittedName>
</protein>
<evidence type="ECO:0000313" key="1">
    <source>
        <dbReference type="EMBL" id="VAW78894.1"/>
    </source>
</evidence>
<organism evidence="1">
    <name type="scientific">hydrothermal vent metagenome</name>
    <dbReference type="NCBI Taxonomy" id="652676"/>
    <lineage>
        <taxon>unclassified sequences</taxon>
        <taxon>metagenomes</taxon>
        <taxon>ecological metagenomes</taxon>
    </lineage>
</organism>